<dbReference type="InterPro" id="IPR001940">
    <property type="entry name" value="Peptidase_S1C"/>
</dbReference>
<evidence type="ECO:0000313" key="2">
    <source>
        <dbReference type="EMBL" id="GGC49006.1"/>
    </source>
</evidence>
<dbReference type="SUPFAM" id="SSF50494">
    <property type="entry name" value="Trypsin-like serine proteases"/>
    <property type="match status" value="1"/>
</dbReference>
<dbReference type="GO" id="GO:0006508">
    <property type="term" value="P:proteolysis"/>
    <property type="evidence" value="ECO:0007669"/>
    <property type="project" value="InterPro"/>
</dbReference>
<dbReference type="Pfam" id="PF13365">
    <property type="entry name" value="Trypsin_2"/>
    <property type="match status" value="1"/>
</dbReference>
<keyword evidence="3" id="KW-1185">Reference proteome</keyword>
<dbReference type="PRINTS" id="PR00834">
    <property type="entry name" value="PROTEASES2C"/>
</dbReference>
<evidence type="ECO:0000256" key="1">
    <source>
        <dbReference type="SAM" id="MobiDB-lite"/>
    </source>
</evidence>
<feature type="compositionally biased region" description="Pro residues" evidence="1">
    <location>
        <begin position="253"/>
        <end position="282"/>
    </location>
</feature>
<name>A0A916X6Z1_9HYPH</name>
<sequence length="499" mass="52292">MAALLALAGPATAAPGRAPAGFEAARFSFETQLTLAQRLDIQVLLIAAGYLNAVPIEGFSMRTFAALQRAAVTYGLPPTGVVTAQLLAGLRRAANPMFDLWGFERVRHPWRPVSIWVPLGLGLEVNRSVDGVVYHDRQRRLILGFLALRAGIGDAYAAANAELARDGATVHYRVFKDGWYVISATSRGGLDQYQRFHQDGPYVTGFRLTWNNANGNVSGERIAILTSASLWSRMTGAPFVEPPYRQPQMVSRPEPPAVPTPPPAASSPVVPPPAASPAPPAPSAAATKEVERLQSGTGFFVTADGSLVTNAHVVEGCTAIRVRTDDGAVQEGRLMALDAANDLALLKVATAPPAKVASLRAAVRLGEGVAAFGFPHANLLSTSGNFTLGNVTALSGLADDIRFVQVSTPVQAGNSGGPLLDQSGNVVGVVTAKLNAIKVALASGDLPQNVNFALKASILGTFLEANRVVYDAGSVAPKALEPADIAERARAISAMVSCR</sequence>
<reference evidence="2" key="2">
    <citation type="submission" date="2020-09" db="EMBL/GenBank/DDBJ databases">
        <authorList>
            <person name="Sun Q."/>
            <person name="Zhou Y."/>
        </authorList>
    </citation>
    <scope>NUCLEOTIDE SEQUENCE</scope>
    <source>
        <strain evidence="2">CGMCC 1.12919</strain>
    </source>
</reference>
<protein>
    <recommendedName>
        <fullName evidence="4">Serine protease</fullName>
    </recommendedName>
</protein>
<dbReference type="PANTHER" id="PTHR43019:SF23">
    <property type="entry name" value="PROTEASE DO-LIKE 5, CHLOROPLASTIC"/>
    <property type="match status" value="1"/>
</dbReference>
<accession>A0A916X6Z1</accession>
<dbReference type="GO" id="GO:0004252">
    <property type="term" value="F:serine-type endopeptidase activity"/>
    <property type="evidence" value="ECO:0007669"/>
    <property type="project" value="InterPro"/>
</dbReference>
<evidence type="ECO:0008006" key="4">
    <source>
        <dbReference type="Google" id="ProtNLM"/>
    </source>
</evidence>
<proteinExistence type="predicted"/>
<comment type="caution">
    <text evidence="2">The sequence shown here is derived from an EMBL/GenBank/DDBJ whole genome shotgun (WGS) entry which is preliminary data.</text>
</comment>
<dbReference type="PANTHER" id="PTHR43019">
    <property type="entry name" value="SERINE ENDOPROTEASE DEGS"/>
    <property type="match status" value="1"/>
</dbReference>
<reference evidence="2" key="1">
    <citation type="journal article" date="2014" name="Int. J. Syst. Evol. Microbiol.">
        <title>Complete genome sequence of Corynebacterium casei LMG S-19264T (=DSM 44701T), isolated from a smear-ripened cheese.</title>
        <authorList>
            <consortium name="US DOE Joint Genome Institute (JGI-PGF)"/>
            <person name="Walter F."/>
            <person name="Albersmeier A."/>
            <person name="Kalinowski J."/>
            <person name="Ruckert C."/>
        </authorList>
    </citation>
    <scope>NUCLEOTIDE SEQUENCE</scope>
    <source>
        <strain evidence="2">CGMCC 1.12919</strain>
    </source>
</reference>
<dbReference type="EMBL" id="BMGG01000001">
    <property type="protein sequence ID" value="GGC49006.1"/>
    <property type="molecule type" value="Genomic_DNA"/>
</dbReference>
<dbReference type="SUPFAM" id="SSF47090">
    <property type="entry name" value="PGBD-like"/>
    <property type="match status" value="1"/>
</dbReference>
<dbReference type="InterPro" id="IPR009003">
    <property type="entry name" value="Peptidase_S1_PA"/>
</dbReference>
<dbReference type="Proteomes" id="UP000637002">
    <property type="component" value="Unassembled WGS sequence"/>
</dbReference>
<dbReference type="Gene3D" id="2.40.10.10">
    <property type="entry name" value="Trypsin-like serine proteases"/>
    <property type="match status" value="2"/>
</dbReference>
<evidence type="ECO:0000313" key="3">
    <source>
        <dbReference type="Proteomes" id="UP000637002"/>
    </source>
</evidence>
<dbReference type="InterPro" id="IPR043504">
    <property type="entry name" value="Peptidase_S1_PA_chymotrypsin"/>
</dbReference>
<dbReference type="AlphaFoldDB" id="A0A916X6Z1"/>
<dbReference type="InterPro" id="IPR036365">
    <property type="entry name" value="PGBD-like_sf"/>
</dbReference>
<gene>
    <name evidence="2" type="ORF">GCM10010994_05260</name>
</gene>
<organism evidence="2 3">
    <name type="scientific">Chelatococcus reniformis</name>
    <dbReference type="NCBI Taxonomy" id="1494448"/>
    <lineage>
        <taxon>Bacteria</taxon>
        <taxon>Pseudomonadati</taxon>
        <taxon>Pseudomonadota</taxon>
        <taxon>Alphaproteobacteria</taxon>
        <taxon>Hyphomicrobiales</taxon>
        <taxon>Chelatococcaceae</taxon>
        <taxon>Chelatococcus</taxon>
    </lineage>
</organism>
<feature type="region of interest" description="Disordered" evidence="1">
    <location>
        <begin position="242"/>
        <end position="285"/>
    </location>
</feature>